<evidence type="ECO:0000259" key="8">
    <source>
        <dbReference type="Pfam" id="PF00482"/>
    </source>
</evidence>
<protein>
    <submittedName>
        <fullName evidence="9">Type II secretion system F family protein</fullName>
    </submittedName>
</protein>
<accession>A0ABT0L5I7</accession>
<comment type="subcellular location">
    <subcellularLocation>
        <location evidence="1">Cell membrane</location>
        <topology evidence="1">Multi-pass membrane protein</topology>
    </subcellularLocation>
</comment>
<dbReference type="Pfam" id="PF00482">
    <property type="entry name" value="T2SSF"/>
    <property type="match status" value="2"/>
</dbReference>
<gene>
    <name evidence="9" type="ORF">L2689_15755</name>
</gene>
<evidence type="ECO:0000256" key="6">
    <source>
        <dbReference type="ARBA" id="ARBA00023136"/>
    </source>
</evidence>
<dbReference type="InterPro" id="IPR018076">
    <property type="entry name" value="T2SS_GspF_dom"/>
</dbReference>
<dbReference type="Proteomes" id="UP001203212">
    <property type="component" value="Unassembled WGS sequence"/>
</dbReference>
<evidence type="ECO:0000256" key="1">
    <source>
        <dbReference type="ARBA" id="ARBA00004651"/>
    </source>
</evidence>
<evidence type="ECO:0000256" key="3">
    <source>
        <dbReference type="ARBA" id="ARBA00022475"/>
    </source>
</evidence>
<evidence type="ECO:0000313" key="9">
    <source>
        <dbReference type="EMBL" id="MCL1118685.1"/>
    </source>
</evidence>
<keyword evidence="3" id="KW-1003">Cell membrane</keyword>
<dbReference type="Gene3D" id="1.20.81.30">
    <property type="entry name" value="Type II secretion system (T2SS), domain F"/>
    <property type="match status" value="2"/>
</dbReference>
<keyword evidence="6 7" id="KW-0472">Membrane</keyword>
<name>A0ABT0L5I7_9GAMM</name>
<sequence length="406" mass="45202">MPIYYYRGRNAQGQAVTAQLESVDENSAADALMSRGIIPLELREVKPTKTFSVASLLGSKVSLEELQIFSRQMYSLTRSGIPILRAIAGLSETTHSVRMKQALDDISTQLTAGRPLSSAMNQHPDVFDSLFISMVHVGENTGKLEDAFIQLSGYIEREQETRRRIKSAMRYPIFVLIAIAIAMVILNIMVIPKFAAMFSRFGADLPWATKILIATSDLFVNFWPHMLVGLIGIIVGIRYWLHSEKGEKTWDRWKLHIPAVGSIIERSTLSRYCRSFSMMLSAGVPMTQALSLVADAVDNAYMHDKIVGMRRGIESGESMLRVSNQSKLFTPLVLQMVAVGEETGQIDQLLTDAADFYEGEVDYDLKNLTAKLEPILIGFVACIVLILALGIYLPMWDMLNVVKGQG</sequence>
<dbReference type="InterPro" id="IPR003004">
    <property type="entry name" value="GspF/PilC"/>
</dbReference>
<evidence type="ECO:0000256" key="4">
    <source>
        <dbReference type="ARBA" id="ARBA00022692"/>
    </source>
</evidence>
<feature type="domain" description="Type II secretion system protein GspF" evidence="8">
    <location>
        <begin position="69"/>
        <end position="192"/>
    </location>
</feature>
<evidence type="ECO:0000313" key="10">
    <source>
        <dbReference type="Proteomes" id="UP001203212"/>
    </source>
</evidence>
<organism evidence="9 10">
    <name type="scientific">Shewanella aestuarii</name>
    <dbReference type="NCBI Taxonomy" id="1028752"/>
    <lineage>
        <taxon>Bacteria</taxon>
        <taxon>Pseudomonadati</taxon>
        <taxon>Pseudomonadota</taxon>
        <taxon>Gammaproteobacteria</taxon>
        <taxon>Alteromonadales</taxon>
        <taxon>Shewanellaceae</taxon>
        <taxon>Shewanella</taxon>
    </lineage>
</organism>
<keyword evidence="10" id="KW-1185">Reference proteome</keyword>
<feature type="domain" description="Type II secretion system protein GspF" evidence="8">
    <location>
        <begin position="272"/>
        <end position="394"/>
    </location>
</feature>
<dbReference type="PANTHER" id="PTHR30012">
    <property type="entry name" value="GENERAL SECRETION PATHWAY PROTEIN"/>
    <property type="match status" value="1"/>
</dbReference>
<keyword evidence="4 7" id="KW-0812">Transmembrane</keyword>
<dbReference type="PRINTS" id="PR00812">
    <property type="entry name" value="BCTERIALGSPF"/>
</dbReference>
<evidence type="ECO:0000256" key="7">
    <source>
        <dbReference type="SAM" id="Phobius"/>
    </source>
</evidence>
<comment type="caution">
    <text evidence="9">The sequence shown here is derived from an EMBL/GenBank/DDBJ whole genome shotgun (WGS) entry which is preliminary data.</text>
</comment>
<dbReference type="InterPro" id="IPR042094">
    <property type="entry name" value="T2SS_GspF_sf"/>
</dbReference>
<feature type="transmembrane region" description="Helical" evidence="7">
    <location>
        <begin position="222"/>
        <end position="241"/>
    </location>
</feature>
<evidence type="ECO:0000256" key="2">
    <source>
        <dbReference type="ARBA" id="ARBA00005745"/>
    </source>
</evidence>
<dbReference type="RefSeq" id="WP_188842511.1">
    <property type="nucleotide sequence ID" value="NZ_BMOT01000009.1"/>
</dbReference>
<keyword evidence="5 7" id="KW-1133">Transmembrane helix</keyword>
<feature type="transmembrane region" description="Helical" evidence="7">
    <location>
        <begin position="375"/>
        <end position="396"/>
    </location>
</feature>
<proteinExistence type="inferred from homology"/>
<reference evidence="9 10" key="1">
    <citation type="submission" date="2022-01" db="EMBL/GenBank/DDBJ databases">
        <title>Whole genome-based taxonomy of the Shewanellaceae.</title>
        <authorList>
            <person name="Martin-Rodriguez A.J."/>
        </authorList>
    </citation>
    <scope>NUCLEOTIDE SEQUENCE [LARGE SCALE GENOMIC DNA]</scope>
    <source>
        <strain evidence="9 10">JCM 17801</strain>
    </source>
</reference>
<feature type="transmembrane region" description="Helical" evidence="7">
    <location>
        <begin position="171"/>
        <end position="191"/>
    </location>
</feature>
<evidence type="ECO:0000256" key="5">
    <source>
        <dbReference type="ARBA" id="ARBA00022989"/>
    </source>
</evidence>
<comment type="similarity">
    <text evidence="2">Belongs to the GSP F family.</text>
</comment>
<dbReference type="EMBL" id="JAKILK010000013">
    <property type="protein sequence ID" value="MCL1118685.1"/>
    <property type="molecule type" value="Genomic_DNA"/>
</dbReference>
<dbReference type="PANTHER" id="PTHR30012:SF4">
    <property type="entry name" value="MSHA BIOGENESIS PROTEIN MSHG"/>
    <property type="match status" value="1"/>
</dbReference>